<keyword evidence="4" id="KW-0548">Nucleotidyltransferase</keyword>
<feature type="transmembrane region" description="Helical" evidence="6">
    <location>
        <begin position="554"/>
        <end position="577"/>
    </location>
</feature>
<dbReference type="GO" id="GO:0003899">
    <property type="term" value="F:DNA-directed RNA polymerase activity"/>
    <property type="evidence" value="ECO:0007669"/>
    <property type="project" value="UniProtKB-EC"/>
</dbReference>
<dbReference type="GeneID" id="65316668"/>
<dbReference type="InterPro" id="IPR007081">
    <property type="entry name" value="RNA_pol_Rpb1_5"/>
</dbReference>
<dbReference type="Gene3D" id="1.10.274.100">
    <property type="entry name" value="RNA polymerase Rpb1, domain 3"/>
    <property type="match status" value="1"/>
</dbReference>
<feature type="transmembrane region" description="Helical" evidence="6">
    <location>
        <begin position="747"/>
        <end position="764"/>
    </location>
</feature>
<feature type="transmembrane region" description="Helical" evidence="6">
    <location>
        <begin position="838"/>
        <end position="856"/>
    </location>
</feature>
<sequence>MIKTLSFKNHIFKKNDIKRSISESFLFYGKRRTVTLVNELKNLGFYYATKSGLSLGIEELKVSCIKDILLENANQILQYANFAFFSGFITTFERFILILNSWINATNFLTTQLVYFLQKLDPFNSLNLMVFSGARGNLTQVSQLIGIRGLISDSNGQIMEIPILHNFSEGLTLTDYLLSTYGARKGIVDTSLKTADAGYLTRRLIYSSKDLIIRDLDCFTKYFIKIYKSISNIHFLQQVVGKTCAETIYDFNTNLIIIYKNTIITKIIANRLFRCAKSFICIYSILTCNLSRSVCIKCYGWNLSSNKLITLGATIGINAAQSIGEPGTQLTMRTFHTGGSFTNIPSRQIHAKYTGFILFSQSKSIPIRIADGRQIQKLVQPSVLKLFAYNNFVWTFILSFGFYIYISNKSFILKNAIIAEIPVIQKKYPIKSFKTLIAPHSGELSLFSCDNMLYILEGIVYNIPFSTLLNSIFLRLKKFNVLILLYIKLCIFNNGLILKQTCSFFSFNNFIFIKKFHFFIFPIFWDIIYNKIIFFDNLNKIYIIKKLPYFRNSFLFLFASNLTYLYNIPLNGNIYYFNMFFYYYNQQLKHNIIFKNSVMFYIFLKSYLSIKITNFFFGDLLQEVHSTLILKLDLDNYITQLKFPGEILFKKFYINSITKIEVFKFNLFYKIFFYPILLINIPKNKSIKKFKFLQIYFKVFNFFNYDLNCLTFFSSNTNFGNLLITTLWLKTSNRFLYINFYNYKNKIYLIFYYIIFFNFFKFFLKKNIKKSLKFYPQFQIFEYLLTKMIIGMFLFFITELYFFNAIKKVFSFHSRVLFLTDLHYFKQYYEISRFFKSSRIFSLYNFCFIPFINFLYNGKIQLINSFSITIHKGTPYYITKNLQIYSHPKHFLLINEIFGFISFDQILTGDIIDGLSKIDNFFELRIPQNSTKLSNFNGYIHSINKQNVSNFIIIRAFSSLILLSKILLFLNFQTNSFNIFNFNSYDYISLGQSLTLGEINFFEFLTLLFYYFLIFHNLYLSTYFSFKRIQILLIKKIYYIYITQHVNLSSKHIAVIIRQLTTNIKIIWDYTNSFLVGEIITLIHILSINSIYSLFKKHVIYYKPYLIGITKVSLNSKSFLSDSSFQEPTHILANAAIEGRIDWLYGLQENIIIGRCTPIGNFF</sequence>
<keyword evidence="2" id="KW-0240">DNA-directed RNA polymerase</keyword>
<evidence type="ECO:0000256" key="5">
    <source>
        <dbReference type="ARBA" id="ARBA00023163"/>
    </source>
</evidence>
<dbReference type="GO" id="GO:0003677">
    <property type="term" value="F:DNA binding"/>
    <property type="evidence" value="ECO:0007669"/>
    <property type="project" value="InterPro"/>
</dbReference>
<dbReference type="Gene3D" id="1.10.150.390">
    <property type="match status" value="1"/>
</dbReference>
<keyword evidence="6" id="KW-0812">Transmembrane</keyword>
<evidence type="ECO:0000256" key="4">
    <source>
        <dbReference type="ARBA" id="ARBA00022695"/>
    </source>
</evidence>
<geneLocation type="chloroplast" evidence="9"/>
<dbReference type="GO" id="GO:0006351">
    <property type="term" value="P:DNA-templated transcription"/>
    <property type="evidence" value="ECO:0007669"/>
    <property type="project" value="InterPro"/>
</dbReference>
<feature type="transmembrane region" description="Helical" evidence="6">
    <location>
        <begin position="479"/>
        <end position="496"/>
    </location>
</feature>
<protein>
    <recommendedName>
        <fullName evidence="1">DNA-directed RNA polymerase</fullName>
        <ecNumber evidence="1">2.7.7.6</ecNumber>
    </recommendedName>
</protein>
<dbReference type="GO" id="GO:0000428">
    <property type="term" value="C:DNA-directed RNA polymerase complex"/>
    <property type="evidence" value="ECO:0007669"/>
    <property type="project" value="UniProtKB-KW"/>
</dbReference>
<proteinExistence type="predicted"/>
<feature type="domain" description="RNA polymerase Rpb1" evidence="8">
    <location>
        <begin position="117"/>
        <end position="158"/>
    </location>
</feature>
<dbReference type="InterPro" id="IPR038120">
    <property type="entry name" value="Rpb1_funnel_sf"/>
</dbReference>
<feature type="transmembrane region" description="Helical" evidence="6">
    <location>
        <begin position="598"/>
        <end position="617"/>
    </location>
</feature>
<dbReference type="Pfam" id="PF05000">
    <property type="entry name" value="RNA_pol_Rpb1_4"/>
    <property type="match status" value="1"/>
</dbReference>
<feature type="transmembrane region" description="Helical" evidence="6">
    <location>
        <begin position="1008"/>
        <end position="1026"/>
    </location>
</feature>
<feature type="transmembrane region" description="Helical" evidence="6">
    <location>
        <begin position="453"/>
        <end position="473"/>
    </location>
</feature>
<feature type="transmembrane region" description="Helical" evidence="6">
    <location>
        <begin position="1073"/>
        <end position="1095"/>
    </location>
</feature>
<gene>
    <name evidence="9" type="primary">rpoC2</name>
</gene>
<name>A0A7T1FUZ9_9STRA</name>
<dbReference type="InterPro" id="IPR042102">
    <property type="entry name" value="RNA_pol_Rpb1_3_sf"/>
</dbReference>
<feature type="transmembrane region" description="Helical" evidence="6">
    <location>
        <begin position="952"/>
        <end position="972"/>
    </location>
</feature>
<dbReference type="Gene3D" id="1.10.132.30">
    <property type="match status" value="1"/>
</dbReference>
<keyword evidence="6" id="KW-0472">Membrane</keyword>
<keyword evidence="3" id="KW-0808">Transferase</keyword>
<dbReference type="Pfam" id="PF04998">
    <property type="entry name" value="RNA_pol_Rpb1_5"/>
    <property type="match status" value="1"/>
</dbReference>
<keyword evidence="5" id="KW-0804">Transcription</keyword>
<dbReference type="EC" id="2.7.7.6" evidence="1"/>
<feature type="transmembrane region" description="Helical" evidence="6">
    <location>
        <begin position="784"/>
        <end position="803"/>
    </location>
</feature>
<evidence type="ECO:0000256" key="2">
    <source>
        <dbReference type="ARBA" id="ARBA00022478"/>
    </source>
</evidence>
<evidence type="ECO:0000256" key="3">
    <source>
        <dbReference type="ARBA" id="ARBA00022679"/>
    </source>
</evidence>
<evidence type="ECO:0000256" key="1">
    <source>
        <dbReference type="ARBA" id="ARBA00012418"/>
    </source>
</evidence>
<evidence type="ECO:0000256" key="6">
    <source>
        <dbReference type="SAM" id="Phobius"/>
    </source>
</evidence>
<feature type="domain" description="RNA polymerase Rpb1" evidence="7">
    <location>
        <begin position="170"/>
        <end position="341"/>
    </location>
</feature>
<dbReference type="Gene3D" id="2.40.50.100">
    <property type="match status" value="1"/>
</dbReference>
<keyword evidence="9" id="KW-0150">Chloroplast</keyword>
<keyword evidence="6" id="KW-1133">Transmembrane helix</keyword>
<keyword evidence="9" id="KW-0934">Plastid</keyword>
<dbReference type="EMBL" id="MT909785">
    <property type="protein sequence ID" value="QPM99309.1"/>
    <property type="molecule type" value="Genomic_DNA"/>
</dbReference>
<accession>A0A7T1FUZ9</accession>
<dbReference type="SUPFAM" id="SSF64484">
    <property type="entry name" value="beta and beta-prime subunits of DNA dependent RNA-polymerase"/>
    <property type="match status" value="2"/>
</dbReference>
<feature type="transmembrane region" description="Helical" evidence="6">
    <location>
        <begin position="662"/>
        <end position="681"/>
    </location>
</feature>
<dbReference type="RefSeq" id="YP_010117106.1">
    <property type="nucleotide sequence ID" value="NC_056103.1"/>
</dbReference>
<feature type="transmembrane region" description="Helical" evidence="6">
    <location>
        <begin position="516"/>
        <end position="534"/>
    </location>
</feature>
<evidence type="ECO:0000313" key="9">
    <source>
        <dbReference type="EMBL" id="QPM99309.1"/>
    </source>
</evidence>
<dbReference type="InterPro" id="IPR007083">
    <property type="entry name" value="RNA_pol_Rpb1_4"/>
</dbReference>
<reference evidence="9" key="1">
    <citation type="journal article" date="2021" name="Front. Plant Sci.">
        <title>Highly Reduced Plastid Genomes of the Non-photosynthetic Dictyochophyceans Pteridomonas spp. (Ochrophyta, SAR) Are Retained for tRNA-Glu-Based Organellar Heme Biosynthesis.</title>
        <authorList>
            <person name="Kayama M."/>
            <person name="Maciszewski K."/>
            <person name="Yabuki A."/>
            <person name="Miyashita H."/>
            <person name="Karnkowska A."/>
            <person name="Kamikawa R."/>
        </authorList>
    </citation>
    <scope>NUCLEOTIDE SEQUENCE</scope>
    <source>
        <strain evidence="9">NY0221</strain>
    </source>
</reference>
<organism evidence="9">
    <name type="scientific">Pteridomonas danica</name>
    <dbReference type="NCBI Taxonomy" id="38822"/>
    <lineage>
        <taxon>Eukaryota</taxon>
        <taxon>Sar</taxon>
        <taxon>Stramenopiles</taxon>
        <taxon>Ochrophyta</taxon>
        <taxon>Dictyochophyceae</taxon>
        <taxon>Pedinellales</taxon>
        <taxon>Pteridomonas</taxon>
    </lineage>
</organism>
<dbReference type="PANTHER" id="PTHR19376">
    <property type="entry name" value="DNA-DIRECTED RNA POLYMERASE"/>
    <property type="match status" value="1"/>
</dbReference>
<evidence type="ECO:0000259" key="8">
    <source>
        <dbReference type="Pfam" id="PF05000"/>
    </source>
</evidence>
<dbReference type="AlphaFoldDB" id="A0A7T1FUZ9"/>
<dbReference type="Gene3D" id="1.10.1790.20">
    <property type="match status" value="1"/>
</dbReference>
<evidence type="ECO:0000259" key="7">
    <source>
        <dbReference type="Pfam" id="PF04998"/>
    </source>
</evidence>
<dbReference type="InterPro" id="IPR045867">
    <property type="entry name" value="DNA-dir_RpoC_beta_prime"/>
</dbReference>
<feature type="transmembrane region" description="Helical" evidence="6">
    <location>
        <begin position="386"/>
        <end position="406"/>
    </location>
</feature>